<evidence type="ECO:0000256" key="7">
    <source>
        <dbReference type="SAM" id="SignalP"/>
    </source>
</evidence>
<evidence type="ECO:0000256" key="3">
    <source>
        <dbReference type="ARBA" id="ARBA00022448"/>
    </source>
</evidence>
<evidence type="ECO:0000313" key="8">
    <source>
        <dbReference type="EMBL" id="MFM2485878.1"/>
    </source>
</evidence>
<evidence type="ECO:0000256" key="1">
    <source>
        <dbReference type="ARBA" id="ARBA00004418"/>
    </source>
</evidence>
<dbReference type="InterPro" id="IPR050490">
    <property type="entry name" value="Bact_solute-bd_prot1"/>
</dbReference>
<dbReference type="RefSeq" id="WP_408624140.1">
    <property type="nucleotide sequence ID" value="NZ_JBEQCT010000006.1"/>
</dbReference>
<name>A0ABW9G8E1_9GAMM</name>
<evidence type="ECO:0000256" key="4">
    <source>
        <dbReference type="ARBA" id="ARBA00022729"/>
    </source>
</evidence>
<comment type="similarity">
    <text evidence="2">Belongs to the bacterial solute-binding protein 1 family.</text>
</comment>
<evidence type="ECO:0000313" key="9">
    <source>
        <dbReference type="Proteomes" id="UP001629953"/>
    </source>
</evidence>
<reference evidence="8 9" key="1">
    <citation type="journal article" date="2013" name="Int. J. Syst. Evol. Microbiol.">
        <title>Celerinatantimonas yamalensis sp. nov., a cold-adapted diazotrophic bacterium from a cold permafrost brine.</title>
        <authorList>
            <person name="Shcherbakova V."/>
            <person name="Chuvilskaya N."/>
            <person name="Rivkina E."/>
            <person name="Demidov N."/>
            <person name="Uchaeva V."/>
            <person name="Suetin S."/>
            <person name="Suzina N."/>
            <person name="Gilichinsky D."/>
        </authorList>
    </citation>
    <scope>NUCLEOTIDE SEQUENCE [LARGE SCALE GENOMIC DNA]</scope>
    <source>
        <strain evidence="8 9">C7</strain>
    </source>
</reference>
<keyword evidence="4 7" id="KW-0732">Signal</keyword>
<gene>
    <name evidence="8" type="ORF">ABUE30_12570</name>
</gene>
<dbReference type="Pfam" id="PF01547">
    <property type="entry name" value="SBP_bac_1"/>
    <property type="match status" value="1"/>
</dbReference>
<evidence type="ECO:0000256" key="5">
    <source>
        <dbReference type="ARBA" id="ARBA00049629"/>
    </source>
</evidence>
<keyword evidence="9" id="KW-1185">Reference proteome</keyword>
<dbReference type="Proteomes" id="UP001629953">
    <property type="component" value="Unassembled WGS sequence"/>
</dbReference>
<feature type="chain" id="PRO_5046363624" description="Probable sugar-binding periplasmic protein" evidence="7">
    <location>
        <begin position="28"/>
        <end position="422"/>
    </location>
</feature>
<proteinExistence type="inferred from homology"/>
<accession>A0ABW9G8E1</accession>
<keyword evidence="3" id="KW-0813">Transport</keyword>
<sequence>MAKLFVLARIIISCIALTGCLTPNAFAAKEVEVLHWWTSGSEAKAVNILKMMMRQQGIQWKDFAVPGGAGESAMTVLKSRAISGNPPAAAQIKGPALQEWASLGFLSNLDDVAQAQHWDQLIPKPIARIMKYHGHYIAVPVNIHRTNWLWINRKIFAAVHAQAPTTWPEFFQVAKKLKAAGYVVLAQGNQDWQNTTLFESIALTTLGKQGYRQAFIALDPKTLDSPKMVQAFELFQKLRPYLQSPDAGQAWNQATAEVINNKAAMQITGDWANGEFLAAGPKVTNNIDCVPVPGTQGDFIYSVDSFAMFQLSEPADIGAQRALARTIMSKTFQRRFNQIKGSIPIRPHLSMQGFDDCSRKAHRAFAKSLADKSLLPSVAHGMATTSYVQSAILDVVNHFINDPSAKPQQAAARLMRVVLAAS</sequence>
<feature type="signal peptide" evidence="7">
    <location>
        <begin position="1"/>
        <end position="27"/>
    </location>
</feature>
<organism evidence="8 9">
    <name type="scientific">Celerinatantimonas yamalensis</name>
    <dbReference type="NCBI Taxonomy" id="559956"/>
    <lineage>
        <taxon>Bacteria</taxon>
        <taxon>Pseudomonadati</taxon>
        <taxon>Pseudomonadota</taxon>
        <taxon>Gammaproteobacteria</taxon>
        <taxon>Celerinatantimonadaceae</taxon>
        <taxon>Celerinatantimonas</taxon>
    </lineage>
</organism>
<evidence type="ECO:0000256" key="2">
    <source>
        <dbReference type="ARBA" id="ARBA00008520"/>
    </source>
</evidence>
<evidence type="ECO:0000256" key="6">
    <source>
        <dbReference type="ARBA" id="ARBA00049753"/>
    </source>
</evidence>
<comment type="caution">
    <text evidence="8">The sequence shown here is derived from an EMBL/GenBank/DDBJ whole genome shotgun (WGS) entry which is preliminary data.</text>
</comment>
<dbReference type="PANTHER" id="PTHR43649:SF28">
    <property type="entry name" value="BINDING PROTEIN COMPONENT OF ABC SUGAR TRANSPORTER-RELATED"/>
    <property type="match status" value="1"/>
</dbReference>
<dbReference type="Gene3D" id="3.40.190.10">
    <property type="entry name" value="Periplasmic binding protein-like II"/>
    <property type="match status" value="2"/>
</dbReference>
<dbReference type="InterPro" id="IPR006059">
    <property type="entry name" value="SBP"/>
</dbReference>
<dbReference type="PROSITE" id="PS51257">
    <property type="entry name" value="PROKAR_LIPOPROTEIN"/>
    <property type="match status" value="1"/>
</dbReference>
<comment type="subcellular location">
    <subcellularLocation>
        <location evidence="1">Periplasm</location>
    </subcellularLocation>
</comment>
<dbReference type="PANTHER" id="PTHR43649">
    <property type="entry name" value="ARABINOSE-BINDING PROTEIN-RELATED"/>
    <property type="match status" value="1"/>
</dbReference>
<protein>
    <recommendedName>
        <fullName evidence="6">Probable sugar-binding periplasmic protein</fullName>
    </recommendedName>
</protein>
<dbReference type="SUPFAM" id="SSF53850">
    <property type="entry name" value="Periplasmic binding protein-like II"/>
    <property type="match status" value="1"/>
</dbReference>
<dbReference type="EMBL" id="JBEQCT010000006">
    <property type="protein sequence ID" value="MFM2485878.1"/>
    <property type="molecule type" value="Genomic_DNA"/>
</dbReference>
<comment type="function">
    <text evidence="5">Part of a binding-protein-dependent transport system for a sugar.</text>
</comment>